<keyword evidence="2" id="KW-0433">Leucine-rich repeat</keyword>
<name>A0A834HPU4_RHOSS</name>
<keyword evidence="5" id="KW-0472">Membrane</keyword>
<feature type="domain" description="Disease resistance R13L4/SHOC-2-like LRR" evidence="8">
    <location>
        <begin position="95"/>
        <end position="167"/>
    </location>
</feature>
<evidence type="ECO:0000256" key="4">
    <source>
        <dbReference type="ARBA" id="ARBA00022737"/>
    </source>
</evidence>
<dbReference type="InterPro" id="IPR055414">
    <property type="entry name" value="LRR_R13L4/SHOC2-like"/>
</dbReference>
<dbReference type="AlphaFoldDB" id="A0A834HPU4"/>
<dbReference type="InterPro" id="IPR001611">
    <property type="entry name" value="Leu-rich_rpt"/>
</dbReference>
<dbReference type="InterPro" id="IPR003591">
    <property type="entry name" value="Leu-rich_rpt_typical-subtyp"/>
</dbReference>
<accession>A0A834HPU4</accession>
<dbReference type="InterPro" id="IPR050216">
    <property type="entry name" value="LRR_domain-containing"/>
</dbReference>
<dbReference type="Gene3D" id="3.80.10.10">
    <property type="entry name" value="Ribonuclease Inhibitor"/>
    <property type="match status" value="1"/>
</dbReference>
<protein>
    <recommendedName>
        <fullName evidence="8">Disease resistance R13L4/SHOC-2-like LRR domain-containing protein</fullName>
    </recommendedName>
</protein>
<keyword evidence="3 7" id="KW-0732">Signal</keyword>
<proteinExistence type="predicted"/>
<dbReference type="FunFam" id="3.80.10.10:FF:000041">
    <property type="entry name" value="LRR receptor-like serine/threonine-protein kinase ERECTA"/>
    <property type="match status" value="1"/>
</dbReference>
<evidence type="ECO:0000313" key="9">
    <source>
        <dbReference type="EMBL" id="KAF7151991.1"/>
    </source>
</evidence>
<dbReference type="InterPro" id="IPR032675">
    <property type="entry name" value="LRR_dom_sf"/>
</dbReference>
<dbReference type="GO" id="GO:0016020">
    <property type="term" value="C:membrane"/>
    <property type="evidence" value="ECO:0007669"/>
    <property type="project" value="UniProtKB-SubCell"/>
</dbReference>
<dbReference type="OrthoDB" id="1748972at2759"/>
<dbReference type="PANTHER" id="PTHR48051:SF46">
    <property type="entry name" value="LEUCINE RICH REPEAT-CONTAINING DOMAIN PROTEIN"/>
    <property type="match status" value="1"/>
</dbReference>
<comment type="caution">
    <text evidence="9">The sequence shown here is derived from an EMBL/GenBank/DDBJ whole genome shotgun (WGS) entry which is preliminary data.</text>
</comment>
<feature type="chain" id="PRO_5032862102" description="Disease resistance R13L4/SHOC-2-like LRR domain-containing protein" evidence="7">
    <location>
        <begin position="29"/>
        <end position="258"/>
    </location>
</feature>
<evidence type="ECO:0000256" key="2">
    <source>
        <dbReference type="ARBA" id="ARBA00022614"/>
    </source>
</evidence>
<dbReference type="SMART" id="SM00369">
    <property type="entry name" value="LRR_TYP"/>
    <property type="match status" value="4"/>
</dbReference>
<dbReference type="Pfam" id="PF00560">
    <property type="entry name" value="LRR_1"/>
    <property type="match status" value="2"/>
</dbReference>
<dbReference type="SUPFAM" id="SSF52058">
    <property type="entry name" value="L domain-like"/>
    <property type="match status" value="1"/>
</dbReference>
<dbReference type="GO" id="GO:0051707">
    <property type="term" value="P:response to other organism"/>
    <property type="evidence" value="ECO:0007669"/>
    <property type="project" value="UniProtKB-ARBA"/>
</dbReference>
<keyword evidence="6" id="KW-0325">Glycoprotein</keyword>
<dbReference type="GO" id="GO:0006952">
    <property type="term" value="P:defense response"/>
    <property type="evidence" value="ECO:0007669"/>
    <property type="project" value="UniProtKB-ARBA"/>
</dbReference>
<keyword evidence="4" id="KW-0677">Repeat</keyword>
<dbReference type="PROSITE" id="PS51450">
    <property type="entry name" value="LRR"/>
    <property type="match status" value="1"/>
</dbReference>
<dbReference type="EMBL" id="WJXA01000001">
    <property type="protein sequence ID" value="KAF7151991.1"/>
    <property type="molecule type" value="Genomic_DNA"/>
</dbReference>
<gene>
    <name evidence="9" type="ORF">RHSIM_Rhsim01G0095500</name>
</gene>
<evidence type="ECO:0000313" key="10">
    <source>
        <dbReference type="Proteomes" id="UP000626092"/>
    </source>
</evidence>
<dbReference type="Pfam" id="PF23598">
    <property type="entry name" value="LRR_14"/>
    <property type="match status" value="1"/>
</dbReference>
<evidence type="ECO:0000259" key="8">
    <source>
        <dbReference type="Pfam" id="PF23598"/>
    </source>
</evidence>
<dbReference type="PANTHER" id="PTHR48051">
    <property type="match status" value="1"/>
</dbReference>
<dbReference type="Proteomes" id="UP000626092">
    <property type="component" value="Unassembled WGS sequence"/>
</dbReference>
<evidence type="ECO:0000256" key="5">
    <source>
        <dbReference type="ARBA" id="ARBA00023136"/>
    </source>
</evidence>
<dbReference type="GO" id="GO:0005737">
    <property type="term" value="C:cytoplasm"/>
    <property type="evidence" value="ECO:0007669"/>
    <property type="project" value="TreeGrafter"/>
</dbReference>
<feature type="signal peptide" evidence="7">
    <location>
        <begin position="1"/>
        <end position="28"/>
    </location>
</feature>
<evidence type="ECO:0000256" key="7">
    <source>
        <dbReference type="SAM" id="SignalP"/>
    </source>
</evidence>
<evidence type="ECO:0000256" key="3">
    <source>
        <dbReference type="ARBA" id="ARBA00022729"/>
    </source>
</evidence>
<organism evidence="9 10">
    <name type="scientific">Rhododendron simsii</name>
    <name type="common">Sims's rhododendron</name>
    <dbReference type="NCBI Taxonomy" id="118357"/>
    <lineage>
        <taxon>Eukaryota</taxon>
        <taxon>Viridiplantae</taxon>
        <taxon>Streptophyta</taxon>
        <taxon>Embryophyta</taxon>
        <taxon>Tracheophyta</taxon>
        <taxon>Spermatophyta</taxon>
        <taxon>Magnoliopsida</taxon>
        <taxon>eudicotyledons</taxon>
        <taxon>Gunneridae</taxon>
        <taxon>Pentapetalae</taxon>
        <taxon>asterids</taxon>
        <taxon>Ericales</taxon>
        <taxon>Ericaceae</taxon>
        <taxon>Ericoideae</taxon>
        <taxon>Rhodoreae</taxon>
        <taxon>Rhododendron</taxon>
    </lineage>
</organism>
<evidence type="ECO:0000256" key="1">
    <source>
        <dbReference type="ARBA" id="ARBA00004370"/>
    </source>
</evidence>
<reference evidence="9" key="1">
    <citation type="submission" date="2019-11" db="EMBL/GenBank/DDBJ databases">
        <authorList>
            <person name="Liu Y."/>
            <person name="Hou J."/>
            <person name="Li T.-Q."/>
            <person name="Guan C.-H."/>
            <person name="Wu X."/>
            <person name="Wu H.-Z."/>
            <person name="Ling F."/>
            <person name="Zhang R."/>
            <person name="Shi X.-G."/>
            <person name="Ren J.-P."/>
            <person name="Chen E.-F."/>
            <person name="Sun J.-M."/>
        </authorList>
    </citation>
    <scope>NUCLEOTIDE SEQUENCE</scope>
    <source>
        <strain evidence="9">Adult_tree_wgs_1</strain>
        <tissue evidence="9">Leaves</tissue>
    </source>
</reference>
<sequence>MIHTIVMAVSRFNEFLFLFLMLIDDVQIGRDEAELIKMIIEDVRKGTEVVNGLLLNAIDVQVNAKPFEKMDNLCNCEHALEVWRDGTANSCLTKLNLENCHLSYLSEEIGNLISLRTLNLSGNNLSTLPDTIGKLSCLKDLSVDNNKLSHLPSEIGELDSLKTLDLWGNRGSKALPESICKLVRLQSLNLHACNLSHLPSEIDGLISLRSLNLSFCHLSHLPSGIGGLTSLEDLCISGSNFCPYQIVSVAFIACVSFT</sequence>
<evidence type="ECO:0000256" key="6">
    <source>
        <dbReference type="ARBA" id="ARBA00023180"/>
    </source>
</evidence>
<keyword evidence="10" id="KW-1185">Reference proteome</keyword>
<comment type="subcellular location">
    <subcellularLocation>
        <location evidence="1">Membrane</location>
    </subcellularLocation>
</comment>